<reference evidence="4" key="1">
    <citation type="journal article" date="2014" name="BMC Plant Biol.">
        <title>The GRAS gene family in pine: transcript expression patterns associated with the maturation-related decline of competence to form adventitious roots.</title>
        <authorList>
            <person name="Abarca D."/>
            <person name="Pizarro A."/>
            <person name="Hernandez I."/>
            <person name="Sanchez C."/>
            <person name="Solana S.P."/>
            <person name="Del Amo A."/>
            <person name="Carneros E."/>
            <person name="Diaz-Sala C."/>
        </authorList>
    </citation>
    <scope>NUCLEOTIDE SEQUENCE</scope>
</reference>
<name>A0A0B4U7W6_PINRA</name>
<keyword evidence="1" id="KW-0805">Transcription regulation</keyword>
<evidence type="ECO:0000256" key="3">
    <source>
        <dbReference type="SAM" id="MobiDB-lite"/>
    </source>
</evidence>
<feature type="region of interest" description="Disordered" evidence="3">
    <location>
        <begin position="405"/>
        <end position="469"/>
    </location>
</feature>
<dbReference type="Pfam" id="PF03514">
    <property type="entry name" value="GRAS"/>
    <property type="match status" value="1"/>
</dbReference>
<feature type="compositionally biased region" description="Polar residues" evidence="3">
    <location>
        <begin position="435"/>
        <end position="469"/>
    </location>
</feature>
<evidence type="ECO:0000256" key="1">
    <source>
        <dbReference type="ARBA" id="ARBA00023015"/>
    </source>
</evidence>
<feature type="compositionally biased region" description="Polar residues" evidence="3">
    <location>
        <begin position="405"/>
        <end position="423"/>
    </location>
</feature>
<organism evidence="4">
    <name type="scientific">Pinus radiata</name>
    <name type="common">Monterey pine</name>
    <name type="synonym">Pinus insignis</name>
    <dbReference type="NCBI Taxonomy" id="3347"/>
    <lineage>
        <taxon>Eukaryota</taxon>
        <taxon>Viridiplantae</taxon>
        <taxon>Streptophyta</taxon>
        <taxon>Embryophyta</taxon>
        <taxon>Tracheophyta</taxon>
        <taxon>Spermatophyta</taxon>
        <taxon>Pinopsida</taxon>
        <taxon>Pinidae</taxon>
        <taxon>Conifers I</taxon>
        <taxon>Pinales</taxon>
        <taxon>Pinaceae</taxon>
        <taxon>Pinus</taxon>
        <taxon>Pinus subgen. Pinus</taxon>
    </lineage>
</organism>
<keyword evidence="2" id="KW-0804">Transcription</keyword>
<dbReference type="AlphaFoldDB" id="A0A0B4U7W6"/>
<feature type="compositionally biased region" description="Basic and acidic residues" evidence="3">
    <location>
        <begin position="273"/>
        <end position="289"/>
    </location>
</feature>
<dbReference type="EMBL" id="KM264388">
    <property type="protein sequence ID" value="AJC52489.1"/>
    <property type="molecule type" value="mRNA"/>
</dbReference>
<accession>A0A0B4U7W6</accession>
<gene>
    <name evidence="4" type="primary">SCR</name>
</gene>
<dbReference type="PANTHER" id="PTHR31636">
    <property type="entry name" value="OSJNBA0084A10.13 PROTEIN-RELATED"/>
    <property type="match status" value="1"/>
</dbReference>
<dbReference type="PROSITE" id="PS50985">
    <property type="entry name" value="GRAS"/>
    <property type="match status" value="1"/>
</dbReference>
<proteinExistence type="evidence at transcript level"/>
<feature type="region of interest" description="Disordered" evidence="3">
    <location>
        <begin position="257"/>
        <end position="293"/>
    </location>
</feature>
<dbReference type="InterPro" id="IPR005202">
    <property type="entry name" value="TF_GRAS"/>
</dbReference>
<evidence type="ECO:0000256" key="2">
    <source>
        <dbReference type="ARBA" id="ARBA00023163"/>
    </source>
</evidence>
<sequence length="844" mass="93107">MAACIAMNTRFRGGDASGEEVFVVGETDSNNSMIIPASEGENRRKRTGMELNGPLFRRINPSESSDYGQIKWNNLSSGLRESQSPVPLASAAGWQYPSSATVDSVSHRISAPSRTPGLGLANSVLSGESNGQPFNGAYSNMPFFQNSNMERQVSDSCSQWNKWGSVVQPEVGLGCDGTGQQLSSLNAVQTMDEAAAAVWVDGMIKDLMMQSSPNVSMAQIIQSLQEIALYNPHIASVLEYRLRSLGQSELGLAGNTQIGRDQNVGMNVSSDGRGFKRSMDQSDHHRRDMNSQQQIMVDWKSIGANPDSARRSARASQLDDDENRLIDNIHGRGLDVDDQRLRRGNDDLRLRIQSTESHDIQREHQPDSALKLYLDSSGYDQTSWASSKDQFSETAFMANQSMWVQPRQPDNNSQPPVLSLQHQANEDDPLRVAPSNDNYITMNRRINTNSNQDPSVNQTPQQQGPSDITASDEEGLHLLALLLQCAEAVSADNFEEANTILPQITELSTPYGNSVQRVAAYFAEAMSARLVSSCIGMYSPLPPIHMSQSQKIVNAFQVFNGISPFVKFSHFTANQAIQEAFEREQRVHIIDLDIMQGLQWPGLFHILASRPGGPPHVRITGLGTSLEALEATGKRLSDFAHTLNLPFEFHPVADKVGKLDPERLKVNRGDALAVHWLHHSLYDVTGSDTNTLRLLQRLSPKVITVVEQDLSHGGSFLSRFVEAIHYYSALFDSLGASYPEDSHDRHLVEQQLLSREIKNILAVGGPARTGEVKFDNWRDQLKQTGFKPISLAGNAATQATLLLGMFPCQGYTLMEENGTLKLGWKGLCLLTASAWRPAHHGLIY</sequence>
<evidence type="ECO:0000313" key="4">
    <source>
        <dbReference type="EMBL" id="AJC52489.1"/>
    </source>
</evidence>
<feature type="compositionally biased region" description="Polar residues" evidence="3">
    <location>
        <begin position="257"/>
        <end position="270"/>
    </location>
</feature>
<protein>
    <submittedName>
        <fullName evidence="4">SCR</fullName>
    </submittedName>
</protein>